<evidence type="ECO:0000256" key="6">
    <source>
        <dbReference type="SAM" id="SignalP"/>
    </source>
</evidence>
<dbReference type="PROSITE" id="PS51123">
    <property type="entry name" value="OMPA_2"/>
    <property type="match status" value="1"/>
</dbReference>
<keyword evidence="4" id="KW-0472">Membrane</keyword>
<gene>
    <name evidence="8" type="ORF">SAMN02745152_00557</name>
</gene>
<dbReference type="Gene3D" id="1.25.40.10">
    <property type="entry name" value="Tetratricopeptide repeat domain"/>
    <property type="match status" value="1"/>
</dbReference>
<feature type="chain" id="PRO_5012346002" evidence="6">
    <location>
        <begin position="22"/>
        <end position="691"/>
    </location>
</feature>
<feature type="repeat" description="TPR" evidence="3">
    <location>
        <begin position="152"/>
        <end position="185"/>
    </location>
</feature>
<dbReference type="SUPFAM" id="SSF48452">
    <property type="entry name" value="TPR-like"/>
    <property type="match status" value="1"/>
</dbReference>
<dbReference type="PROSITE" id="PS50005">
    <property type="entry name" value="TPR"/>
    <property type="match status" value="1"/>
</dbReference>
<evidence type="ECO:0000259" key="7">
    <source>
        <dbReference type="PROSITE" id="PS51123"/>
    </source>
</evidence>
<evidence type="ECO:0000313" key="9">
    <source>
        <dbReference type="Proteomes" id="UP000190395"/>
    </source>
</evidence>
<dbReference type="GO" id="GO:0016020">
    <property type="term" value="C:membrane"/>
    <property type="evidence" value="ECO:0007669"/>
    <property type="project" value="UniProtKB-UniRule"/>
</dbReference>
<feature type="domain" description="OmpA-like" evidence="7">
    <location>
        <begin position="578"/>
        <end position="691"/>
    </location>
</feature>
<dbReference type="AlphaFoldDB" id="A0A1T4LJI1"/>
<name>A0A1T4LJI1_9SPIR</name>
<evidence type="ECO:0000256" key="5">
    <source>
        <dbReference type="SAM" id="MobiDB-lite"/>
    </source>
</evidence>
<dbReference type="Gene3D" id="2.60.40.4070">
    <property type="match status" value="1"/>
</dbReference>
<dbReference type="InterPro" id="IPR019734">
    <property type="entry name" value="TPR_rpt"/>
</dbReference>
<evidence type="ECO:0000256" key="3">
    <source>
        <dbReference type="PROSITE-ProRule" id="PRU00339"/>
    </source>
</evidence>
<keyword evidence="1" id="KW-0677">Repeat</keyword>
<feature type="signal peptide" evidence="6">
    <location>
        <begin position="1"/>
        <end position="21"/>
    </location>
</feature>
<protein>
    <submittedName>
        <fullName evidence="8">Outer membrane protein OmpA</fullName>
    </submittedName>
</protein>
<dbReference type="PANTHER" id="PTHR44858:SF1">
    <property type="entry name" value="UDP-N-ACETYLGLUCOSAMINE--PEPTIDE N-ACETYLGLUCOSAMINYLTRANSFERASE SPINDLY-RELATED"/>
    <property type="match status" value="1"/>
</dbReference>
<accession>A0A1T4LJI1</accession>
<dbReference type="OrthoDB" id="337472at2"/>
<dbReference type="Pfam" id="PF00691">
    <property type="entry name" value="OmpA"/>
    <property type="match status" value="1"/>
</dbReference>
<dbReference type="GeneID" id="303366827"/>
<dbReference type="InterPro" id="IPR006665">
    <property type="entry name" value="OmpA-like"/>
</dbReference>
<dbReference type="RefSeq" id="WP_078930308.1">
    <property type="nucleotide sequence ID" value="NZ_FUXC01000002.1"/>
</dbReference>
<sequence length="691" mass="77446">MKKIFCLILICFCPLFVFSQAKKNLAAKKNAASKNSKETVKKEEIVTVFNEDYETGEKLFGLNKPAEAIPYFEKCVELENINPNVWIHLGVAYYQTGDFTRSLACCTRGLTKENTDHKILAYNAGNSAYALTNYARADACYAIAIREDENFGPAYLNRANAQLKQDHLQDAKQNYEKYLELEPKSSQRPEIERLISLLDEEIARRAKEKPELIDLDFANVKNDEVIVEQKEKVDYELPEEKVEDDEKDEELVRFEIVKAPPLPQKEDEIVENETEAEEPLKVVPEDEPVEIAFGGEEPVVEAVEKNVATAPVLVPEKAETEKMEEAVAVQDEKKEFFGQENLADALYSLPAGVVTLKALNASFSPNSPNSRQQKQIFNVSATDKNKIETYVLEITDEYGNTVKTIKGKKLPDKIEWDGKTDSGRLADGRFSAKISVNYRNNGSVDAEGNSFSCFSNVPQITLVPESDSFSPDGDGIDDKLSFKVSSESEALVKDWKFEVKMNNRTIYSKSGTGTPPENIEWDGKTNSGETVKDGNSLSYKMSVTDALGVSTQDSGKVEVTKSKKDPVVAKSVEISENPDGTVNIAIPTLSFKINSSELVNTEQNSQTLKKVYDILVDEKYEEYRVTITGYVNPDGEEWTTEEQVLALNRAKSVENRLKGLGVPENRMEARCGEGKSANKEYNRRVEFKLRK</sequence>
<dbReference type="EMBL" id="FUXC01000002">
    <property type="protein sequence ID" value="SJZ54717.1"/>
    <property type="molecule type" value="Genomic_DNA"/>
</dbReference>
<dbReference type="Pfam" id="PF13432">
    <property type="entry name" value="TPR_16"/>
    <property type="match status" value="2"/>
</dbReference>
<dbReference type="InterPro" id="IPR025965">
    <property type="entry name" value="FlgD/Vpr_Ig-like"/>
</dbReference>
<dbReference type="SUPFAM" id="SSF103088">
    <property type="entry name" value="OmpA-like"/>
    <property type="match status" value="1"/>
</dbReference>
<dbReference type="SMART" id="SM00028">
    <property type="entry name" value="TPR"/>
    <property type="match status" value="4"/>
</dbReference>
<dbReference type="Gene3D" id="3.30.1330.60">
    <property type="entry name" value="OmpA-like domain"/>
    <property type="match status" value="1"/>
</dbReference>
<keyword evidence="2 3" id="KW-0802">TPR repeat</keyword>
<dbReference type="STRING" id="225004.SAMN02745152_00557"/>
<evidence type="ECO:0000256" key="1">
    <source>
        <dbReference type="ARBA" id="ARBA00022737"/>
    </source>
</evidence>
<dbReference type="Pfam" id="PF13860">
    <property type="entry name" value="FlgD_ig"/>
    <property type="match status" value="1"/>
</dbReference>
<evidence type="ECO:0000313" key="8">
    <source>
        <dbReference type="EMBL" id="SJZ54717.1"/>
    </source>
</evidence>
<evidence type="ECO:0000256" key="2">
    <source>
        <dbReference type="ARBA" id="ARBA00022803"/>
    </source>
</evidence>
<dbReference type="Proteomes" id="UP000190395">
    <property type="component" value="Unassembled WGS sequence"/>
</dbReference>
<dbReference type="InterPro" id="IPR011990">
    <property type="entry name" value="TPR-like_helical_dom_sf"/>
</dbReference>
<reference evidence="8 9" key="1">
    <citation type="submission" date="2017-02" db="EMBL/GenBank/DDBJ databases">
        <authorList>
            <person name="Peterson S.W."/>
        </authorList>
    </citation>
    <scope>NUCLEOTIDE SEQUENCE [LARGE SCALE GENOMIC DNA]</scope>
    <source>
        <strain evidence="8 9">ATCC BAA-909</strain>
    </source>
</reference>
<dbReference type="InterPro" id="IPR036737">
    <property type="entry name" value="OmpA-like_sf"/>
</dbReference>
<organism evidence="8 9">
    <name type="scientific">Treponema berlinense</name>
    <dbReference type="NCBI Taxonomy" id="225004"/>
    <lineage>
        <taxon>Bacteria</taxon>
        <taxon>Pseudomonadati</taxon>
        <taxon>Spirochaetota</taxon>
        <taxon>Spirochaetia</taxon>
        <taxon>Spirochaetales</taxon>
        <taxon>Treponemataceae</taxon>
        <taxon>Treponema</taxon>
    </lineage>
</organism>
<keyword evidence="6" id="KW-0732">Signal</keyword>
<keyword evidence="9" id="KW-1185">Reference proteome</keyword>
<dbReference type="InterPro" id="IPR050498">
    <property type="entry name" value="Ycf3"/>
</dbReference>
<dbReference type="PANTHER" id="PTHR44858">
    <property type="entry name" value="TETRATRICOPEPTIDE REPEAT PROTEIN 6"/>
    <property type="match status" value="1"/>
</dbReference>
<feature type="region of interest" description="Disordered" evidence="5">
    <location>
        <begin position="508"/>
        <end position="532"/>
    </location>
</feature>
<proteinExistence type="predicted"/>
<evidence type="ECO:0000256" key="4">
    <source>
        <dbReference type="PROSITE-ProRule" id="PRU00473"/>
    </source>
</evidence>